<keyword evidence="2" id="KW-1185">Reference proteome</keyword>
<sequence length="142" mass="16018">MSFEWRYLVEDDGSFSRISNFNGCLDASSDEDLKKLHDRPDRRDRPLPPCSRCGMGLVLGWHGPLFSGVWMELCPVCDADGLAARALARWIRNPERDVRQLPQLFEDWETEVMQAKGWVRSLPESAPPGLPMYGGSAPRGRG</sequence>
<dbReference type="OrthoDB" id="4228435at2"/>
<dbReference type="EMBL" id="SUMC01000039">
    <property type="protein sequence ID" value="TKA06364.1"/>
    <property type="molecule type" value="Genomic_DNA"/>
</dbReference>
<protein>
    <submittedName>
        <fullName evidence="1">Uncharacterized protein</fullName>
    </submittedName>
</protein>
<accession>A0A4U0SAL4</accession>
<organism evidence="1 2">
    <name type="scientific">Actinacidiphila oryziradicis</name>
    <dbReference type="NCBI Taxonomy" id="2571141"/>
    <lineage>
        <taxon>Bacteria</taxon>
        <taxon>Bacillati</taxon>
        <taxon>Actinomycetota</taxon>
        <taxon>Actinomycetes</taxon>
        <taxon>Kitasatosporales</taxon>
        <taxon>Streptomycetaceae</taxon>
        <taxon>Actinacidiphila</taxon>
    </lineage>
</organism>
<dbReference type="AlphaFoldDB" id="A0A4U0SAL4"/>
<evidence type="ECO:0000313" key="1">
    <source>
        <dbReference type="EMBL" id="TKA06364.1"/>
    </source>
</evidence>
<comment type="caution">
    <text evidence="1">The sequence shown here is derived from an EMBL/GenBank/DDBJ whole genome shotgun (WGS) entry which is preliminary data.</text>
</comment>
<dbReference type="RefSeq" id="WP_136727478.1">
    <property type="nucleotide sequence ID" value="NZ_SUMC01000039.1"/>
</dbReference>
<reference evidence="1 2" key="1">
    <citation type="submission" date="2019-04" db="EMBL/GenBank/DDBJ databases">
        <title>Streptomyces oryziradicis sp. nov., a novel actinomycete isolated from rhizosphere soil of rice (Oryza sativa L.).</title>
        <authorList>
            <person name="Li C."/>
        </authorList>
    </citation>
    <scope>NUCLEOTIDE SEQUENCE [LARGE SCALE GENOMIC DNA]</scope>
    <source>
        <strain evidence="1 2">NEAU-C40</strain>
    </source>
</reference>
<dbReference type="InterPro" id="IPR046267">
    <property type="entry name" value="DUF6300"/>
</dbReference>
<evidence type="ECO:0000313" key="2">
    <source>
        <dbReference type="Proteomes" id="UP000305778"/>
    </source>
</evidence>
<dbReference type="Proteomes" id="UP000305778">
    <property type="component" value="Unassembled WGS sequence"/>
</dbReference>
<gene>
    <name evidence="1" type="ORF">FCI23_31750</name>
</gene>
<proteinExistence type="predicted"/>
<dbReference type="Pfam" id="PF19817">
    <property type="entry name" value="DUF6300"/>
    <property type="match status" value="1"/>
</dbReference>
<name>A0A4U0SAL4_9ACTN</name>